<evidence type="ECO:0000313" key="2">
    <source>
        <dbReference type="EMBL" id="GAF80705.1"/>
    </source>
</evidence>
<proteinExistence type="predicted"/>
<dbReference type="Pfam" id="PF01494">
    <property type="entry name" value="FAD_binding_3"/>
    <property type="match status" value="1"/>
</dbReference>
<dbReference type="PANTHER" id="PTHR42685">
    <property type="entry name" value="GERANYLGERANYL DIPHOSPHATE REDUCTASE"/>
    <property type="match status" value="1"/>
</dbReference>
<dbReference type="InterPro" id="IPR036188">
    <property type="entry name" value="FAD/NAD-bd_sf"/>
</dbReference>
<sequence length="49" mass="5113">MDRYDAVVVGGGIGGSVAARFLATGGSKTLLIEKFKTPRDKPCSGIQFP</sequence>
<dbReference type="InterPro" id="IPR002938">
    <property type="entry name" value="FAD-bd"/>
</dbReference>
<organism evidence="2">
    <name type="scientific">marine sediment metagenome</name>
    <dbReference type="NCBI Taxonomy" id="412755"/>
    <lineage>
        <taxon>unclassified sequences</taxon>
        <taxon>metagenomes</taxon>
        <taxon>ecological metagenomes</taxon>
    </lineage>
</organism>
<evidence type="ECO:0000259" key="1">
    <source>
        <dbReference type="Pfam" id="PF01494"/>
    </source>
</evidence>
<dbReference type="PANTHER" id="PTHR42685:SF22">
    <property type="entry name" value="CONDITIONED MEDIUM FACTOR RECEPTOR 1"/>
    <property type="match status" value="1"/>
</dbReference>
<dbReference type="InterPro" id="IPR050407">
    <property type="entry name" value="Geranylgeranyl_reductase"/>
</dbReference>
<dbReference type="SUPFAM" id="SSF51905">
    <property type="entry name" value="FAD/NAD(P)-binding domain"/>
    <property type="match status" value="1"/>
</dbReference>
<feature type="domain" description="FAD-binding" evidence="1">
    <location>
        <begin position="4"/>
        <end position="44"/>
    </location>
</feature>
<dbReference type="Gene3D" id="3.50.50.60">
    <property type="entry name" value="FAD/NAD(P)-binding domain"/>
    <property type="match status" value="1"/>
</dbReference>
<gene>
    <name evidence="2" type="ORF">S01H1_14016</name>
</gene>
<reference evidence="2" key="1">
    <citation type="journal article" date="2014" name="Front. Microbiol.">
        <title>High frequency of phylogenetically diverse reductive dehalogenase-homologous genes in deep subseafloor sedimentary metagenomes.</title>
        <authorList>
            <person name="Kawai M."/>
            <person name="Futagami T."/>
            <person name="Toyoda A."/>
            <person name="Takaki Y."/>
            <person name="Nishi S."/>
            <person name="Hori S."/>
            <person name="Arai W."/>
            <person name="Tsubouchi T."/>
            <person name="Morono Y."/>
            <person name="Uchiyama I."/>
            <person name="Ito T."/>
            <person name="Fujiyama A."/>
            <person name="Inagaki F."/>
            <person name="Takami H."/>
        </authorList>
    </citation>
    <scope>NUCLEOTIDE SEQUENCE</scope>
    <source>
        <strain evidence="2">Expedition CK06-06</strain>
    </source>
</reference>
<comment type="caution">
    <text evidence="2">The sequence shown here is derived from an EMBL/GenBank/DDBJ whole genome shotgun (WGS) entry which is preliminary data.</text>
</comment>
<dbReference type="EMBL" id="BARS01007268">
    <property type="protein sequence ID" value="GAF80705.1"/>
    <property type="molecule type" value="Genomic_DNA"/>
</dbReference>
<name>X0TX50_9ZZZZ</name>
<feature type="non-terminal residue" evidence="2">
    <location>
        <position position="49"/>
    </location>
</feature>
<dbReference type="AlphaFoldDB" id="X0TX50"/>
<protein>
    <recommendedName>
        <fullName evidence="1">FAD-binding domain-containing protein</fullName>
    </recommendedName>
</protein>
<dbReference type="GO" id="GO:0071949">
    <property type="term" value="F:FAD binding"/>
    <property type="evidence" value="ECO:0007669"/>
    <property type="project" value="InterPro"/>
</dbReference>
<accession>X0TX50</accession>